<feature type="domain" description="WxL" evidence="2">
    <location>
        <begin position="634"/>
        <end position="757"/>
    </location>
</feature>
<evidence type="ECO:0000313" key="5">
    <source>
        <dbReference type="Proteomes" id="UP000557857"/>
    </source>
</evidence>
<dbReference type="Pfam" id="PF18998">
    <property type="entry name" value="Flg_new_2"/>
    <property type="match status" value="1"/>
</dbReference>
<evidence type="ECO:0008006" key="6">
    <source>
        <dbReference type="Google" id="ProtNLM"/>
    </source>
</evidence>
<proteinExistence type="predicted"/>
<sequence length="758" mass="83949">MIIFRRQLALCITFLLILHTMPLYFIQTHAVTNDQFDEPALASSRENSLSYLALNNPVVPLETSTEDIQEFSFVEKTFRSSVGQPVILRFTSTLEAEEVLVRVPANGQIIEDLFTNDELISHSHGEYWMFKTKQKQTTFELPVIFDKPGNYFLTIDHDADHFYLEVVENYQSLEAPKTEDQLDLEETVHTLPIVGQPVMAKEENLTIPEELIKAEDERILEETRDSKNMARQNVSNWSGFRAAWNSGNTTEITMQSSINFSTSIWGDSLNNRSNSINISALGGMTLNLESSSNSLSMSSNGNLSIEGIYIVTSSSTQATSPVIRHTGSGNIDLNRGVVLRTFRAGTPVVHLTGSSTIRLDNGYIVYGSTRLGSAQSPVRLESSSNVILENGIIGSRLPNVPPITSNPSSNIYIRATNVMMTSGLSPDMVLDASSFTESWHSVDAHITGANGSIVTRSVSNPNDFSERYLSNYNNASYNTIAVNILAQEFIPPKVSYGLTLQATPSEGGSPQAGATTITQGEATTLNANPNETFSFIRWEIVSGTGSNVTNTTNEVTTFTMGTSDATVRAVYQKKQGGDITVEYVDESQDKLAESKVISGLLEEEYETTPIEVEGYTLLEILGNASGRFKEEDQTVTYIYRKDQLEPVLPVDPLDPEKEVDPENPPTLPEEQELLSIDFASQFNFGSQAISVHDQTYYAQPQRLLSEDGTVNESEERPNYVQISDRRPENDRHGWQLAVTQNAPFIATDNRELNGARLR</sequence>
<name>A0A848N1T3_ENTMU</name>
<comment type="caution">
    <text evidence="4">The sequence shown here is derived from an EMBL/GenBank/DDBJ whole genome shotgun (WGS) entry which is preliminary data.</text>
</comment>
<evidence type="ECO:0000313" key="4">
    <source>
        <dbReference type="EMBL" id="NMP59879.1"/>
    </source>
</evidence>
<dbReference type="Proteomes" id="UP000557857">
    <property type="component" value="Unassembled WGS sequence"/>
</dbReference>
<evidence type="ECO:0000259" key="3">
    <source>
        <dbReference type="Pfam" id="PF18998"/>
    </source>
</evidence>
<dbReference type="EMBL" id="JABCAG010000120">
    <property type="protein sequence ID" value="NMP59879.1"/>
    <property type="molecule type" value="Genomic_DNA"/>
</dbReference>
<evidence type="ECO:0000259" key="2">
    <source>
        <dbReference type="Pfam" id="PF13731"/>
    </source>
</evidence>
<dbReference type="Pfam" id="PF20585">
    <property type="entry name" value="Pectate_lyase_5"/>
    <property type="match status" value="1"/>
</dbReference>
<accession>A0A848N1T3</accession>
<dbReference type="InterPro" id="IPR044060">
    <property type="entry name" value="Bacterial_rp_domain"/>
</dbReference>
<gene>
    <name evidence="4" type="ORF">HI921_15770</name>
</gene>
<dbReference type="Gene3D" id="3.10.20.320">
    <property type="entry name" value="Putative peptidoglycan bound protein (lpxtg motif)"/>
    <property type="match status" value="1"/>
</dbReference>
<dbReference type="AlphaFoldDB" id="A0A848N1T3"/>
<dbReference type="InterPro" id="IPR027994">
    <property type="entry name" value="WxL_dom"/>
</dbReference>
<dbReference type="RefSeq" id="WP_211197098.1">
    <property type="nucleotide sequence ID" value="NZ_JABCAG010000120.1"/>
</dbReference>
<evidence type="ECO:0000256" key="1">
    <source>
        <dbReference type="SAM" id="MobiDB-lite"/>
    </source>
</evidence>
<dbReference type="InterPro" id="IPR046776">
    <property type="entry name" value="Pectate_lyase_5"/>
</dbReference>
<protein>
    <recommendedName>
        <fullName evidence="6">MucBP domain-containing protein</fullName>
    </recommendedName>
</protein>
<dbReference type="Pfam" id="PF13731">
    <property type="entry name" value="WxL"/>
    <property type="match status" value="1"/>
</dbReference>
<organism evidence="4 5">
    <name type="scientific">Enterococcus mundtii</name>
    <dbReference type="NCBI Taxonomy" id="53346"/>
    <lineage>
        <taxon>Bacteria</taxon>
        <taxon>Bacillati</taxon>
        <taxon>Bacillota</taxon>
        <taxon>Bacilli</taxon>
        <taxon>Lactobacillales</taxon>
        <taxon>Enterococcaceae</taxon>
        <taxon>Enterococcus</taxon>
    </lineage>
</organism>
<feature type="non-terminal residue" evidence="4">
    <location>
        <position position="758"/>
    </location>
</feature>
<feature type="region of interest" description="Disordered" evidence="1">
    <location>
        <begin position="648"/>
        <end position="667"/>
    </location>
</feature>
<feature type="domain" description="Bacterial repeat" evidence="3">
    <location>
        <begin position="499"/>
        <end position="574"/>
    </location>
</feature>
<reference evidence="4 5" key="1">
    <citation type="submission" date="2020-04" db="EMBL/GenBank/DDBJ databases">
        <authorList>
            <person name="Abaymova A."/>
            <person name="Teymurazov M."/>
            <person name="Tazyna O."/>
            <person name="Chatushin Y."/>
            <person name="Svetoch E."/>
            <person name="Pereligyn V."/>
            <person name="Pohylenko V."/>
            <person name="Platonov M."/>
            <person name="Kartsev N."/>
            <person name="Skryabin Y."/>
            <person name="Sizova A."/>
            <person name="Solomentsev V."/>
            <person name="Kislichkina A."/>
            <person name="Bogun A."/>
        </authorList>
    </citation>
    <scope>NUCLEOTIDE SEQUENCE [LARGE SCALE GENOMIC DNA]</scope>
    <source>
        <strain evidence="5">SCPM-O-B-8398 (E28)</strain>
    </source>
</reference>